<dbReference type="PANTHER" id="PTHR30038:SF0">
    <property type="entry name" value="TUNGSTEN-CONTAINING ALDEHYDE FERREDOXIN OXIDOREDUCTASE"/>
    <property type="match status" value="1"/>
</dbReference>
<evidence type="ECO:0000256" key="6">
    <source>
        <dbReference type="ARBA" id="ARBA00023004"/>
    </source>
</evidence>
<organism evidence="10 11">
    <name type="scientific">Symbiobacterium terraclitae</name>
    <dbReference type="NCBI Taxonomy" id="557451"/>
    <lineage>
        <taxon>Bacteria</taxon>
        <taxon>Bacillati</taxon>
        <taxon>Bacillota</taxon>
        <taxon>Clostridia</taxon>
        <taxon>Eubacteriales</taxon>
        <taxon>Symbiobacteriaceae</taxon>
        <taxon>Symbiobacterium</taxon>
    </lineage>
</organism>
<dbReference type="InterPro" id="IPR001203">
    <property type="entry name" value="OxRdtase_Ald_Fedxn_C"/>
</dbReference>
<comment type="similarity">
    <text evidence="2">Belongs to the AOR/FOR family.</text>
</comment>
<keyword evidence="7" id="KW-0411">Iron-sulfur</keyword>
<dbReference type="EC" id="1.2.7.5" evidence="10"/>
<dbReference type="Gene3D" id="3.60.9.10">
    <property type="entry name" value="Aldehyde ferredoxin oxidoreductase, N-terminal domain"/>
    <property type="match status" value="1"/>
</dbReference>
<keyword evidence="11" id="KW-1185">Reference proteome</keyword>
<evidence type="ECO:0000259" key="9">
    <source>
        <dbReference type="SMART" id="SM00790"/>
    </source>
</evidence>
<dbReference type="GO" id="GO:0033726">
    <property type="term" value="F:aldehyde ferredoxin oxidoreductase activity"/>
    <property type="evidence" value="ECO:0007669"/>
    <property type="project" value="UniProtKB-EC"/>
</dbReference>
<dbReference type="SUPFAM" id="SSF56228">
    <property type="entry name" value="Aldehyde ferredoxin oxidoreductase, N-terminal domain"/>
    <property type="match status" value="1"/>
</dbReference>
<keyword evidence="4" id="KW-0479">Metal-binding</keyword>
<dbReference type="Pfam" id="PF01314">
    <property type="entry name" value="AFOR_C"/>
    <property type="match status" value="1"/>
</dbReference>
<evidence type="ECO:0000313" key="11">
    <source>
        <dbReference type="Proteomes" id="UP001519289"/>
    </source>
</evidence>
<dbReference type="EMBL" id="JAGGLG010000027">
    <property type="protein sequence ID" value="MBP2019376.1"/>
    <property type="molecule type" value="Genomic_DNA"/>
</dbReference>
<protein>
    <submittedName>
        <fullName evidence="10">Aldehyde:ferredoxin oxidoreductase</fullName>
        <ecNumber evidence="10">1.2.7.5</ecNumber>
    </submittedName>
</protein>
<evidence type="ECO:0000256" key="5">
    <source>
        <dbReference type="ARBA" id="ARBA00023002"/>
    </source>
</evidence>
<comment type="caution">
    <text evidence="10">The sequence shown here is derived from an EMBL/GenBank/DDBJ whole genome shotgun (WGS) entry which is preliminary data.</text>
</comment>
<dbReference type="Gene3D" id="1.10.599.10">
    <property type="entry name" value="Aldehyde Ferredoxin Oxidoreductase Protein, subunit A, domain 3"/>
    <property type="match status" value="1"/>
</dbReference>
<evidence type="ECO:0000256" key="7">
    <source>
        <dbReference type="ARBA" id="ARBA00023014"/>
    </source>
</evidence>
<keyword evidence="3" id="KW-0004">4Fe-4S</keyword>
<evidence type="ECO:0000313" key="10">
    <source>
        <dbReference type="EMBL" id="MBP2019376.1"/>
    </source>
</evidence>
<evidence type="ECO:0000256" key="8">
    <source>
        <dbReference type="ARBA" id="ARBA00049934"/>
    </source>
</evidence>
<comment type="cofactor">
    <cofactor evidence="1">
        <name>[4Fe-4S] cluster</name>
        <dbReference type="ChEBI" id="CHEBI:49883"/>
    </cofactor>
</comment>
<keyword evidence="5 10" id="KW-0560">Oxidoreductase</keyword>
<dbReference type="Gene3D" id="1.10.569.10">
    <property type="entry name" value="Aldehyde Ferredoxin Oxidoreductase Protein, subunit A, domain 2"/>
    <property type="match status" value="1"/>
</dbReference>
<dbReference type="InterPro" id="IPR013984">
    <property type="entry name" value="Ald_Fedxn_OxRdtase_dom2"/>
</dbReference>
<reference evidence="10 11" key="1">
    <citation type="submission" date="2021-03" db="EMBL/GenBank/DDBJ databases">
        <title>Genomic Encyclopedia of Type Strains, Phase IV (KMG-IV): sequencing the most valuable type-strain genomes for metagenomic binning, comparative biology and taxonomic classification.</title>
        <authorList>
            <person name="Goeker M."/>
        </authorList>
    </citation>
    <scope>NUCLEOTIDE SEQUENCE [LARGE SCALE GENOMIC DNA]</scope>
    <source>
        <strain evidence="10 11">DSM 27138</strain>
    </source>
</reference>
<dbReference type="InterPro" id="IPR051919">
    <property type="entry name" value="W-dependent_AOR"/>
</dbReference>
<dbReference type="RefSeq" id="WP_209467488.1">
    <property type="nucleotide sequence ID" value="NZ_JAGGLG010000027.1"/>
</dbReference>
<dbReference type="SUPFAM" id="SSF48310">
    <property type="entry name" value="Aldehyde ferredoxin oxidoreductase, C-terminal domains"/>
    <property type="match status" value="1"/>
</dbReference>
<evidence type="ECO:0000256" key="3">
    <source>
        <dbReference type="ARBA" id="ARBA00022485"/>
    </source>
</evidence>
<evidence type="ECO:0000256" key="4">
    <source>
        <dbReference type="ARBA" id="ARBA00022723"/>
    </source>
</evidence>
<accession>A0ABS4JV21</accession>
<dbReference type="PANTHER" id="PTHR30038">
    <property type="entry name" value="ALDEHYDE FERREDOXIN OXIDOREDUCTASE"/>
    <property type="match status" value="1"/>
</dbReference>
<name>A0ABS4JV21_9FIRM</name>
<comment type="cofactor">
    <cofactor evidence="8">
        <name>tungstopterin</name>
        <dbReference type="ChEBI" id="CHEBI:30402"/>
    </cofactor>
</comment>
<dbReference type="InterPro" id="IPR036021">
    <property type="entry name" value="Tungsten_al_ferr_oxy-like_C"/>
</dbReference>
<sequence length="604" mass="64131">MTLTGFANRIARIDLTTGTIQYEGIDPEAARKYIGARGLGVKYVFDNGPAVDPLSPENLLCFMNGPATGSAINMSGRLAVCTKSPLTGGVTDSHMGGWSAARLRWAGFDGLLFRGAAAAPVYAICEGGTVRLADASDLWGKGVRETVRILQERHGGKNVSVMAIGPAGENMVRYAAILNENDRAAGRGGTGAVMGSKKLKAVVAIGDIKDQWKPADDRKDAFEEARKAGLKAIMEGALTAPRKGGLSLYGTNVLMNIINEVGALPAFNGKETFHPNAEAISGEAIRAQYLVEEPTCHACPVACKKFVEIKEGPYAGVRTESFEYETAWALGVNCGLTDAGAVARLLDLCNDYGLDTIELGNVLSTTMEATELGLVAEGIAWGDAERMIEVTGLIARAEGELGKALGRGAYGAAVSFGRPDLANSVKGQAIPAYDPRGIKGIGLGYATSNRGACHLRGYTVASEIAGIPMQTDRLAPEGKGALLKTFQDLHAFSDSMDLCKFSAFSLGAEEYAMAYSAVTGVPFTAEDVMRTGERIYNLERYYNNLAGLGEGSDYLPKRFLTQPATGGSAGQVSELDQMLAEYYEARGWKNGVVPEEKLRELEII</sequence>
<keyword evidence="6" id="KW-0408">Iron</keyword>
<dbReference type="InterPro" id="IPR013983">
    <property type="entry name" value="Ald_Fedxn_OxRdtase_N"/>
</dbReference>
<gene>
    <name evidence="10" type="ORF">J2Z79_002815</name>
</gene>
<dbReference type="InterPro" id="IPR013985">
    <property type="entry name" value="Ald_Fedxn_OxRdtase_dom3"/>
</dbReference>
<evidence type="ECO:0000256" key="1">
    <source>
        <dbReference type="ARBA" id="ARBA00001966"/>
    </source>
</evidence>
<feature type="domain" description="Aldehyde ferredoxin oxidoreductase N-terminal" evidence="9">
    <location>
        <begin position="6"/>
        <end position="208"/>
    </location>
</feature>
<dbReference type="Proteomes" id="UP001519289">
    <property type="component" value="Unassembled WGS sequence"/>
</dbReference>
<proteinExistence type="inferred from homology"/>
<dbReference type="InterPro" id="IPR036503">
    <property type="entry name" value="Ald_Fedxn_OxRdtase_N_sf"/>
</dbReference>
<evidence type="ECO:0000256" key="2">
    <source>
        <dbReference type="ARBA" id="ARBA00011032"/>
    </source>
</evidence>
<dbReference type="SMART" id="SM00790">
    <property type="entry name" value="AFOR_N"/>
    <property type="match status" value="1"/>
</dbReference>
<dbReference type="Pfam" id="PF02730">
    <property type="entry name" value="AFOR_N"/>
    <property type="match status" value="1"/>
</dbReference>